<evidence type="ECO:0000313" key="2">
    <source>
        <dbReference type="Proteomes" id="UP000287651"/>
    </source>
</evidence>
<dbReference type="Proteomes" id="UP000287651">
    <property type="component" value="Unassembled WGS sequence"/>
</dbReference>
<reference evidence="1 2" key="1">
    <citation type="journal article" date="2014" name="Agronomy (Basel)">
        <title>A Draft Genome Sequence for Ensete ventricosum, the Drought-Tolerant Tree Against Hunger.</title>
        <authorList>
            <person name="Harrison J."/>
            <person name="Moore K.A."/>
            <person name="Paszkiewicz K."/>
            <person name="Jones T."/>
            <person name="Grant M."/>
            <person name="Ambacheew D."/>
            <person name="Muzemil S."/>
            <person name="Studholme D.J."/>
        </authorList>
    </citation>
    <scope>NUCLEOTIDE SEQUENCE [LARGE SCALE GENOMIC DNA]</scope>
</reference>
<dbReference type="EMBL" id="AMZH03022858">
    <property type="protein sequence ID" value="RRT36953.1"/>
    <property type="molecule type" value="Genomic_DNA"/>
</dbReference>
<sequence length="53" mass="6257">VETTTTSDFKPLLPSRGSYTRNLSRAEYELKSFRSYHRWMCVYQSDARHVVVS</sequence>
<gene>
    <name evidence="1" type="ORF">B296_00028804</name>
</gene>
<feature type="non-terminal residue" evidence="1">
    <location>
        <position position="1"/>
    </location>
</feature>
<accession>A0A426XBU2</accession>
<dbReference type="AlphaFoldDB" id="A0A426XBU2"/>
<protein>
    <submittedName>
        <fullName evidence="1">Uncharacterized protein</fullName>
    </submittedName>
</protein>
<organism evidence="1 2">
    <name type="scientific">Ensete ventricosum</name>
    <name type="common">Abyssinian banana</name>
    <name type="synonym">Musa ensete</name>
    <dbReference type="NCBI Taxonomy" id="4639"/>
    <lineage>
        <taxon>Eukaryota</taxon>
        <taxon>Viridiplantae</taxon>
        <taxon>Streptophyta</taxon>
        <taxon>Embryophyta</taxon>
        <taxon>Tracheophyta</taxon>
        <taxon>Spermatophyta</taxon>
        <taxon>Magnoliopsida</taxon>
        <taxon>Liliopsida</taxon>
        <taxon>Zingiberales</taxon>
        <taxon>Musaceae</taxon>
        <taxon>Ensete</taxon>
    </lineage>
</organism>
<name>A0A426XBU2_ENSVE</name>
<comment type="caution">
    <text evidence="1">The sequence shown here is derived from an EMBL/GenBank/DDBJ whole genome shotgun (WGS) entry which is preliminary data.</text>
</comment>
<proteinExistence type="predicted"/>
<evidence type="ECO:0000313" key="1">
    <source>
        <dbReference type="EMBL" id="RRT36953.1"/>
    </source>
</evidence>